<dbReference type="AlphaFoldDB" id="A0A7X1DYH5"/>
<name>A0A7X1DYH5_9PSED</name>
<accession>A0A7X1DYH5</accession>
<evidence type="ECO:0000256" key="1">
    <source>
        <dbReference type="SAM" id="Phobius"/>
    </source>
</evidence>
<comment type="caution">
    <text evidence="4">The sequence shown here is derived from an EMBL/GenBank/DDBJ whole genome shotgun (WGS) entry which is preliminary data.</text>
</comment>
<keyword evidence="1" id="KW-0812">Transmembrane</keyword>
<protein>
    <submittedName>
        <fullName evidence="4">Uncharacterized protein</fullName>
    </submittedName>
</protein>
<dbReference type="EMBL" id="JAAXCZ010000005">
    <property type="protein sequence ID" value="MBC2381716.1"/>
    <property type="molecule type" value="Genomic_DNA"/>
</dbReference>
<feature type="transmembrane region" description="Helical" evidence="1">
    <location>
        <begin position="90"/>
        <end position="111"/>
    </location>
</feature>
<dbReference type="Proteomes" id="UP000534677">
    <property type="component" value="Unassembled WGS sequence"/>
</dbReference>
<evidence type="ECO:0000313" key="5">
    <source>
        <dbReference type="Proteomes" id="UP000520513"/>
    </source>
</evidence>
<feature type="transmembrane region" description="Helical" evidence="1">
    <location>
        <begin position="54"/>
        <end position="78"/>
    </location>
</feature>
<evidence type="ECO:0000313" key="3">
    <source>
        <dbReference type="EMBL" id="MBC2405873.1"/>
    </source>
</evidence>
<keyword evidence="6" id="KW-1185">Reference proteome</keyword>
<evidence type="ECO:0000313" key="4">
    <source>
        <dbReference type="EMBL" id="MBC2406509.1"/>
    </source>
</evidence>
<proteinExistence type="predicted"/>
<evidence type="ECO:0000313" key="2">
    <source>
        <dbReference type="EMBL" id="MBC2381716.1"/>
    </source>
</evidence>
<keyword evidence="1" id="KW-0472">Membrane</keyword>
<gene>
    <name evidence="2" type="ORF">HF209_12245</name>
    <name evidence="3" type="ORF">HF257_07655</name>
    <name evidence="4" type="ORF">HF257_10885</name>
</gene>
<reference evidence="5 6" key="1">
    <citation type="submission" date="2020-04" db="EMBL/GenBank/DDBJ databases">
        <title>Pseudomonas crami sp. nov., a novel proteolytic bacterial species isolated from cream.</title>
        <authorList>
            <person name="Hofmann K."/>
            <person name="Woller A."/>
            <person name="Huptas C."/>
            <person name="Wenning M."/>
            <person name="Scherer S."/>
            <person name="Doll E.V."/>
        </authorList>
    </citation>
    <scope>NUCLEOTIDE SEQUENCE [LARGE SCALE GENOMIC DNA]</scope>
    <source>
        <strain evidence="2 6">WS 5096</strain>
        <strain evidence="4 5">WS 5106</strain>
    </source>
</reference>
<sequence length="350" mass="39716">MTMHHASNIALLLLPLLLAGIVTAATRGKGRWWTMARWISAFTMHPDQGLVRQGLLWLSILVPLFYGLGAGIIIWADYQISLTQEGLETFVKISAIPLALFSLSLPLTILVSRLHATSQTANQITLTRHKNNIDSFYSHRKELFSYFAQIGEVVFLDCIIAKFKLHPRIHKRFFTGKLADGTPMANEAEFKTVESDIENALWKIHGVLTDFNPEMTYSLYVANLCSEIYRLALTLGLTEIYIVLAEKSTLVPAIIDEEPKMLRTVGTTTTELIAAFRYIYSFFHNLCDFAGITPLDSRKDPAYRYIFEGGAFHNITIPPVIERLHAEDIRKNIDNYNFSRLMEKQNSANR</sequence>
<dbReference type="RefSeq" id="WP_185707512.1">
    <property type="nucleotide sequence ID" value="NZ_JAAXCY010000003.1"/>
</dbReference>
<organism evidence="4 5">
    <name type="scientific">Pseudomonas cremoris</name>
    <dbReference type="NCBI Taxonomy" id="2724178"/>
    <lineage>
        <taxon>Bacteria</taxon>
        <taxon>Pseudomonadati</taxon>
        <taxon>Pseudomonadota</taxon>
        <taxon>Gammaproteobacteria</taxon>
        <taxon>Pseudomonadales</taxon>
        <taxon>Pseudomonadaceae</taxon>
        <taxon>Pseudomonas</taxon>
    </lineage>
</organism>
<evidence type="ECO:0000313" key="6">
    <source>
        <dbReference type="Proteomes" id="UP000534677"/>
    </source>
</evidence>
<dbReference type="EMBL" id="JAAXCY010000003">
    <property type="protein sequence ID" value="MBC2405873.1"/>
    <property type="molecule type" value="Genomic_DNA"/>
</dbReference>
<dbReference type="EMBL" id="JAAXCY010000004">
    <property type="protein sequence ID" value="MBC2406509.1"/>
    <property type="molecule type" value="Genomic_DNA"/>
</dbReference>
<keyword evidence="1" id="KW-1133">Transmembrane helix</keyword>
<dbReference type="Proteomes" id="UP000520513">
    <property type="component" value="Unassembled WGS sequence"/>
</dbReference>